<feature type="transmembrane region" description="Helical" evidence="12">
    <location>
        <begin position="337"/>
        <end position="360"/>
    </location>
</feature>
<dbReference type="Proteomes" id="UP000296144">
    <property type="component" value="Unassembled WGS sequence"/>
</dbReference>
<evidence type="ECO:0000256" key="4">
    <source>
        <dbReference type="ARBA" id="ARBA00022692"/>
    </source>
</evidence>
<accession>A0A2P5SWK5</accession>
<evidence type="ECO:0000256" key="3">
    <source>
        <dbReference type="ARBA" id="ARBA00019906"/>
    </source>
</evidence>
<evidence type="ECO:0000256" key="8">
    <source>
        <dbReference type="ARBA" id="ARBA00025811"/>
    </source>
</evidence>
<feature type="transmembrane region" description="Helical" evidence="12">
    <location>
        <begin position="30"/>
        <end position="48"/>
    </location>
</feature>
<organism evidence="14 15">
    <name type="scientific">Candidatus Pantoea edessiphila</name>
    <dbReference type="NCBI Taxonomy" id="2044610"/>
    <lineage>
        <taxon>Bacteria</taxon>
        <taxon>Pseudomonadati</taxon>
        <taxon>Pseudomonadota</taxon>
        <taxon>Gammaproteobacteria</taxon>
        <taxon>Enterobacterales</taxon>
        <taxon>Erwiniaceae</taxon>
        <taxon>Pantoea</taxon>
    </lineage>
</organism>
<feature type="transmembrane region" description="Helical" evidence="12">
    <location>
        <begin position="259"/>
        <end position="280"/>
    </location>
</feature>
<evidence type="ECO:0000313" key="15">
    <source>
        <dbReference type="Proteomes" id="UP000296144"/>
    </source>
</evidence>
<dbReference type="InterPro" id="IPR001750">
    <property type="entry name" value="ND/Mrp_TM"/>
</dbReference>
<reference evidence="14 15" key="1">
    <citation type="journal article" date="2018" name="Genome Biol. Evol.">
        <title>Cladogenesis and Genomic Streamlining in Extracellular Endosymbionts of Tropical Stink Bugs.</title>
        <authorList>
            <person name="Otero-Bravo A."/>
            <person name="Goffredi S."/>
            <person name="Sabree Z.L."/>
        </authorList>
    </citation>
    <scope>NUCLEOTIDE SEQUENCE [LARGE SCALE GENOMIC DNA]</scope>
    <source>
        <strain evidence="14 15">SoEL</strain>
    </source>
</reference>
<dbReference type="PANTHER" id="PTHR43507:SF1">
    <property type="entry name" value="NADH-UBIQUINONE OXIDOREDUCTASE CHAIN 4"/>
    <property type="match status" value="1"/>
</dbReference>
<feature type="transmembrane region" description="Helical" evidence="12">
    <location>
        <begin position="81"/>
        <end position="103"/>
    </location>
</feature>
<dbReference type="AlphaFoldDB" id="A0A2P5SWK5"/>
<dbReference type="Pfam" id="PF00361">
    <property type="entry name" value="Proton_antipo_M"/>
    <property type="match status" value="1"/>
</dbReference>
<evidence type="ECO:0000256" key="1">
    <source>
        <dbReference type="ARBA" id="ARBA00004127"/>
    </source>
</evidence>
<feature type="transmembrane region" description="Helical" evidence="12">
    <location>
        <begin position="314"/>
        <end position="331"/>
    </location>
</feature>
<keyword evidence="5 12" id="KW-1133">Transmembrane helix</keyword>
<comment type="similarity">
    <text evidence="2">Belongs to the complex I subunit 4 family.</text>
</comment>
<evidence type="ECO:0000259" key="13">
    <source>
        <dbReference type="Pfam" id="PF00361"/>
    </source>
</evidence>
<feature type="transmembrane region" description="Helical" evidence="12">
    <location>
        <begin position="6"/>
        <end position="23"/>
    </location>
</feature>
<dbReference type="NCBIfam" id="TIGR01972">
    <property type="entry name" value="NDH_I_M"/>
    <property type="match status" value="1"/>
</dbReference>
<dbReference type="RefSeq" id="WP_136129891.1">
    <property type="nucleotide sequence ID" value="NZ_PDKU01000001.1"/>
</dbReference>
<sequence>MLLLWLIIIPFIGGIICCLTSFVNVKIPRLIAIVSVVFILLISLKIWINGYYSMVGASSIPRWQLIFCVPWISRFGISFNLALDGLSLSMLILTGFLGLIAILSSWNEIEKHQGFFYLNLMCVLGGIIGVFLSIDMFLFFFFWEIMLIPMCFLISLWGYKGSNIKTRVDAATKFFIYTQISGLIMLLAIFGLVFIYYESTGVWTFNYENLLHTPMSHNIEYIIMLGFFIAFVIKLPVVPFHNWLIDTHSQTPICGSVDLIGILIKTSVYGLMRFCLPLFPHVSHEFIPIQMCLGLINIFYGAWMAFSQTDMKRLIAYSSVSHMGFILIALGTNSELALQGIVIQMLAHSISTAALFILCGQLYQRLYTRDIDKMGDLWSKINWIPGFSMFFIAANLGLPGTGNFIGEFLILMGSFKTMPIIIIIATFGLVFSSIYSLIMIYYVYHGTSKSNINLSRISLREFIIIGILVIALIFLGLYPQPILDLSYSSITNIQKYLIV</sequence>
<evidence type="ECO:0000256" key="7">
    <source>
        <dbReference type="ARBA" id="ARBA00025189"/>
    </source>
</evidence>
<dbReference type="PRINTS" id="PR01437">
    <property type="entry name" value="NUOXDRDTASE4"/>
</dbReference>
<evidence type="ECO:0000256" key="2">
    <source>
        <dbReference type="ARBA" id="ARBA00009025"/>
    </source>
</evidence>
<feature type="transmembrane region" description="Helical" evidence="12">
    <location>
        <begin position="462"/>
        <end position="479"/>
    </location>
</feature>
<evidence type="ECO:0000256" key="11">
    <source>
        <dbReference type="RuleBase" id="RU000320"/>
    </source>
</evidence>
<dbReference type="PANTHER" id="PTHR43507">
    <property type="entry name" value="NADH-UBIQUINONE OXIDOREDUCTASE CHAIN 4"/>
    <property type="match status" value="1"/>
</dbReference>
<evidence type="ECO:0000256" key="10">
    <source>
        <dbReference type="ARBA" id="ARBA00032798"/>
    </source>
</evidence>
<keyword evidence="4 11" id="KW-0812">Transmembrane</keyword>
<dbReference type="GO" id="GO:0042773">
    <property type="term" value="P:ATP synthesis coupled electron transport"/>
    <property type="evidence" value="ECO:0007669"/>
    <property type="project" value="InterPro"/>
</dbReference>
<dbReference type="OrthoDB" id="9768329at2"/>
<gene>
    <name evidence="14" type="ORF">CRV10_00510</name>
</gene>
<proteinExistence type="inferred from homology"/>
<comment type="caution">
    <text evidence="14">The sequence shown here is derived from an EMBL/GenBank/DDBJ whole genome shotgun (WGS) entry which is preliminary data.</text>
</comment>
<evidence type="ECO:0000256" key="9">
    <source>
        <dbReference type="ARBA" id="ARBA00031584"/>
    </source>
</evidence>
<feature type="domain" description="NADH:quinone oxidoreductase/Mrp antiporter transmembrane" evidence="13">
    <location>
        <begin position="134"/>
        <end position="431"/>
    </location>
</feature>
<feature type="transmembrane region" description="Helical" evidence="12">
    <location>
        <begin position="286"/>
        <end position="307"/>
    </location>
</feature>
<feature type="transmembrane region" description="Helical" evidence="12">
    <location>
        <begin position="219"/>
        <end position="238"/>
    </location>
</feature>
<keyword evidence="15" id="KW-1185">Reference proteome</keyword>
<dbReference type="GO" id="GO:0016020">
    <property type="term" value="C:membrane"/>
    <property type="evidence" value="ECO:0007669"/>
    <property type="project" value="UniProtKB-SubCell"/>
</dbReference>
<name>A0A2P5SWK5_9GAMM</name>
<comment type="function">
    <text evidence="7">NDH-1 shuttles electrons from NADH, via FMN and iron-sulfur (Fe-S) centers, to quinones in the respiratory chain. Couples the redox reaction to proton translocation (for every two electrons transferred, four hydrogen ions are translocated across the cytoplasmic membrane), and thus conserves the redox energy in a proton gradient.</text>
</comment>
<dbReference type="InterPro" id="IPR003918">
    <property type="entry name" value="NADH_UbQ_OxRdtase"/>
</dbReference>
<evidence type="ECO:0000256" key="12">
    <source>
        <dbReference type="SAM" id="Phobius"/>
    </source>
</evidence>
<feature type="transmembrane region" description="Helical" evidence="12">
    <location>
        <begin position="180"/>
        <end position="199"/>
    </location>
</feature>
<feature type="transmembrane region" description="Helical" evidence="12">
    <location>
        <begin position="115"/>
        <end position="134"/>
    </location>
</feature>
<dbReference type="GO" id="GO:0003954">
    <property type="term" value="F:NADH dehydrogenase activity"/>
    <property type="evidence" value="ECO:0007669"/>
    <property type="project" value="TreeGrafter"/>
</dbReference>
<feature type="transmembrane region" description="Helical" evidence="12">
    <location>
        <begin position="381"/>
        <end position="398"/>
    </location>
</feature>
<dbReference type="GO" id="GO:0048039">
    <property type="term" value="F:ubiquinone binding"/>
    <property type="evidence" value="ECO:0007669"/>
    <property type="project" value="TreeGrafter"/>
</dbReference>
<comment type="subcellular location">
    <subcellularLocation>
        <location evidence="1">Endomembrane system</location>
        <topology evidence="1">Multi-pass membrane protein</topology>
    </subcellularLocation>
    <subcellularLocation>
        <location evidence="11">Membrane</location>
        <topology evidence="11">Multi-pass membrane protein</topology>
    </subcellularLocation>
</comment>
<dbReference type="EMBL" id="PDKU01000001">
    <property type="protein sequence ID" value="PPI86728.1"/>
    <property type="molecule type" value="Genomic_DNA"/>
</dbReference>
<evidence type="ECO:0000256" key="5">
    <source>
        <dbReference type="ARBA" id="ARBA00022989"/>
    </source>
</evidence>
<keyword evidence="6 12" id="KW-0472">Membrane</keyword>
<protein>
    <recommendedName>
        <fullName evidence="3">NADH-quinone oxidoreductase subunit M</fullName>
    </recommendedName>
    <alternativeName>
        <fullName evidence="9">NADH dehydrogenase I subunit M</fullName>
    </alternativeName>
    <alternativeName>
        <fullName evidence="10">NDH-1 subunit M</fullName>
    </alternativeName>
</protein>
<dbReference type="GO" id="GO:0008137">
    <property type="term" value="F:NADH dehydrogenase (ubiquinone) activity"/>
    <property type="evidence" value="ECO:0007669"/>
    <property type="project" value="InterPro"/>
</dbReference>
<comment type="subunit">
    <text evidence="8">Composed of 13 different subunits. Subunits NuoA, H, J, K, L, M, N constitute the membrane sector of the complex.</text>
</comment>
<feature type="transmembrane region" description="Helical" evidence="12">
    <location>
        <begin position="140"/>
        <end position="159"/>
    </location>
</feature>
<dbReference type="GO" id="GO:0012505">
    <property type="term" value="C:endomembrane system"/>
    <property type="evidence" value="ECO:0007669"/>
    <property type="project" value="UniProtKB-SubCell"/>
</dbReference>
<evidence type="ECO:0000256" key="6">
    <source>
        <dbReference type="ARBA" id="ARBA00023136"/>
    </source>
</evidence>
<evidence type="ECO:0000313" key="14">
    <source>
        <dbReference type="EMBL" id="PPI86728.1"/>
    </source>
</evidence>
<dbReference type="NCBIfam" id="NF004498">
    <property type="entry name" value="PRK05846.1-1"/>
    <property type="match status" value="1"/>
</dbReference>
<dbReference type="InterPro" id="IPR010227">
    <property type="entry name" value="NADH_Q_OxRdtase_chainM/4"/>
</dbReference>
<feature type="transmembrane region" description="Helical" evidence="12">
    <location>
        <begin position="418"/>
        <end position="442"/>
    </location>
</feature>
<dbReference type="GO" id="GO:0015990">
    <property type="term" value="P:electron transport coupled proton transport"/>
    <property type="evidence" value="ECO:0007669"/>
    <property type="project" value="TreeGrafter"/>
</dbReference>